<comment type="subcellular location">
    <subcellularLocation>
        <location evidence="1">Membrane</location>
        <topology evidence="1">Multi-pass membrane protein</topology>
    </subcellularLocation>
</comment>
<dbReference type="EMBL" id="KV460250">
    <property type="protein sequence ID" value="OBT93725.2"/>
    <property type="molecule type" value="Genomic_DNA"/>
</dbReference>
<feature type="transmembrane region" description="Helical" evidence="10">
    <location>
        <begin position="333"/>
        <end position="355"/>
    </location>
</feature>
<dbReference type="GeneID" id="28841509"/>
<feature type="transmembrane region" description="Helical" evidence="10">
    <location>
        <begin position="1022"/>
        <end position="1040"/>
    </location>
</feature>
<dbReference type="PROSITE" id="PS50929">
    <property type="entry name" value="ABC_TM1F"/>
    <property type="match status" value="2"/>
</dbReference>
<keyword evidence="9" id="KW-0325">Glycoprotein</keyword>
<dbReference type="CDD" id="cd03244">
    <property type="entry name" value="ABCC_MRP_domain2"/>
    <property type="match status" value="1"/>
</dbReference>
<dbReference type="PANTHER" id="PTHR24223:SF356">
    <property type="entry name" value="ATP-BINDING CASSETTE TRANSPORTER ABC4"/>
    <property type="match status" value="1"/>
</dbReference>
<feature type="transmembrane region" description="Helical" evidence="10">
    <location>
        <begin position="429"/>
        <end position="448"/>
    </location>
</feature>
<dbReference type="InterPro" id="IPR003593">
    <property type="entry name" value="AAA+_ATPase"/>
</dbReference>
<keyword evidence="7 10" id="KW-1133">Transmembrane helix</keyword>
<accession>A0A1B8GCZ5</accession>
<dbReference type="STRING" id="342668.A0A1B8GCZ5"/>
<dbReference type="InterPro" id="IPR027417">
    <property type="entry name" value="P-loop_NTPase"/>
</dbReference>
<organism evidence="13 14">
    <name type="scientific">Pseudogymnoascus verrucosus</name>
    <dbReference type="NCBI Taxonomy" id="342668"/>
    <lineage>
        <taxon>Eukaryota</taxon>
        <taxon>Fungi</taxon>
        <taxon>Dikarya</taxon>
        <taxon>Ascomycota</taxon>
        <taxon>Pezizomycotina</taxon>
        <taxon>Leotiomycetes</taxon>
        <taxon>Thelebolales</taxon>
        <taxon>Thelebolaceae</taxon>
        <taxon>Pseudogymnoascus</taxon>
    </lineage>
</organism>
<dbReference type="Pfam" id="PF00664">
    <property type="entry name" value="ABC_membrane"/>
    <property type="match status" value="2"/>
</dbReference>
<sequence>MDAALNQFGSLWLSLYSRGQVQQSRQLYSRTPDSNPSEVAWIINVAEFSRSGFLQSVILITSATWLSCRLRRLPVITLDSMSRLSTKRWIYELLSYTTRAAALLLLAFAYAEGQVHFLTLVVVAYAQILGLFRLADDVHWRHSVLHQLNFVTTAISLVLATAHILPCVQIGSSQCTTDAGILGGISSLAVAILVASITPREWVPSNIDLEIGTNTTKRAPAPEETCSWFNYYCTYGWFTPLIWKGVTHKLDVNSIPTLPWYDEPMYLLRKIQSARAISMTTFWTVLRFQRKELIFMALWIAASSCLENVAPFAMFQLLKHIANPMAATYHPEVWLVLLFIGPITRSVSFQQYLFISTRFIVRVKSAMTQELYHKALDSMELEECIFSTDKNNSNGTTKQPKVAQKSSSTGRLANLMAADIDAIYGARDIIIAVVGVPIGTAISLGGLYKMMGWVSIVGIIIILLATPLSILLGRLMYKFQKRVRQAQDTRISLITEYIFSIRAIKFLAWEDAMTNKVDDARSIEQKWLWRVAILQTIINLITQAFPYIGLLVMFGLYVGMEKRRLDASTAFTAIILVKNIRKNARSVSANSRKFTGAIVAFKRLDKYFESTIPLARHPIGPLRIQNASFRRNNTNTSQLQEISLDFVEGKLNVITGHSGSGKTTLLLSILGETHMESGSLVTPRDIAFASQSAWLQSGTIHDNILFHTAKDKTRYDPVIKACCLDLDFKKMPSGDMTIIGENGTSLSGGQMARVALARALYSQSSLLLLDDIFSALDAKTSAEVWKHCFCSNLLDKRTTILVTQVPWIISQANLAIELDKGRVKSVEANIEAMCRPITIAEHLETGDSGAKEAITWESNAELSRNQPSGVADDNTAKEVVNQEMKASGKVGRLAFFQYMKNFGNPILIAACLFCSLLPNGSFFLSSYWMSIWVQAYEHEAHINIAYYMSIYALFTFLGILAVGATTVTFEWGGWCAAHNIHKAFIHSVMNAPLSWFKAVPLGRVTNRFSRDMSSIDRSLSSMLRFTLGSIIALLFRVAAVSSLLPILILPVLGASAIGIIVGEMYARTAVILRRLTSAANSPIFSHFVSTLAGLHVIRARDGMHEAFGEDLATKLRVWTAAAEANFNSNRWVALRVSLVTALISVLTGIIALSKVGVISAGLVGFSLLNSVRLSQSVMTLVRAVNDLDIEMQSFHRVKEYVDVQSEDKDDEPFVDEGSFDERHCLVHSRDVIPNEWPRSGEIEFRNVTVRYEDGPNILTDINLKFKAGERVAIIGRTGSGKTTLILSLLRFTNVVSGQILYDGIDITKTSRRRLRQSITIIPQEPTLFSGSVRSNLDPTGFVPGDNISRVFNSCKDIASLSGNRSSDQEISHEPSQGIFPSTEVDARGENFSHAQRQVLSLCRALIRKSKLMLLDEATASMDYQADQGAQKVLRRELDMTGDTTLVTVAHRLRTILDYDTIVVMDSGRVIECGSPHDLYDAGGQFHDLVYHSGESAELQGMLKKK</sequence>
<protein>
    <submittedName>
        <fullName evidence="13">Uncharacterized protein</fullName>
    </submittedName>
</protein>
<evidence type="ECO:0000313" key="14">
    <source>
        <dbReference type="Proteomes" id="UP000091956"/>
    </source>
</evidence>
<dbReference type="GO" id="GO:0016020">
    <property type="term" value="C:membrane"/>
    <property type="evidence" value="ECO:0007669"/>
    <property type="project" value="UniProtKB-SubCell"/>
</dbReference>
<feature type="transmembrane region" description="Helical" evidence="10">
    <location>
        <begin position="117"/>
        <end position="135"/>
    </location>
</feature>
<dbReference type="PROSITE" id="PS50893">
    <property type="entry name" value="ABC_TRANSPORTER_2"/>
    <property type="match status" value="2"/>
</dbReference>
<evidence type="ECO:0000256" key="7">
    <source>
        <dbReference type="ARBA" id="ARBA00022989"/>
    </source>
</evidence>
<dbReference type="PANTHER" id="PTHR24223">
    <property type="entry name" value="ATP-BINDING CASSETTE SUB-FAMILY C"/>
    <property type="match status" value="1"/>
</dbReference>
<reference evidence="14" key="2">
    <citation type="journal article" date="2018" name="Nat. Commun.">
        <title>Extreme sensitivity to ultraviolet light in the fungal pathogen causing white-nose syndrome of bats.</title>
        <authorList>
            <person name="Palmer J.M."/>
            <person name="Drees K.P."/>
            <person name="Foster J.T."/>
            <person name="Lindner D.L."/>
        </authorList>
    </citation>
    <scope>NUCLEOTIDE SEQUENCE [LARGE SCALE GENOMIC DNA]</scope>
    <source>
        <strain evidence="14">UAMH 10579</strain>
    </source>
</reference>
<feature type="transmembrane region" description="Helical" evidence="10">
    <location>
        <begin position="147"/>
        <end position="165"/>
    </location>
</feature>
<feature type="transmembrane region" description="Helical" evidence="10">
    <location>
        <begin position="1138"/>
        <end position="1168"/>
    </location>
</feature>
<dbReference type="Pfam" id="PF00005">
    <property type="entry name" value="ABC_tran"/>
    <property type="match status" value="2"/>
</dbReference>
<feature type="transmembrane region" description="Helical" evidence="10">
    <location>
        <begin position="177"/>
        <end position="197"/>
    </location>
</feature>
<keyword evidence="8 10" id="KW-0472">Membrane</keyword>
<feature type="transmembrane region" description="Helical" evidence="10">
    <location>
        <begin position="454"/>
        <end position="477"/>
    </location>
</feature>
<keyword evidence="14" id="KW-1185">Reference proteome</keyword>
<dbReference type="CDD" id="cd18596">
    <property type="entry name" value="ABC_6TM_VMR1_D1_like"/>
    <property type="match status" value="1"/>
</dbReference>
<reference evidence="13 14" key="1">
    <citation type="submission" date="2016-03" db="EMBL/GenBank/DDBJ databases">
        <title>Comparative genomics of Pseudogymnoascus destructans, the fungus causing white-nose syndrome of bats.</title>
        <authorList>
            <person name="Palmer J.M."/>
            <person name="Drees K.P."/>
            <person name="Foster J.T."/>
            <person name="Lindner D.L."/>
        </authorList>
    </citation>
    <scope>NUCLEOTIDE SEQUENCE [LARGE SCALE GENOMIC DNA]</scope>
    <source>
        <strain evidence="13 14">UAMH 10579</strain>
    </source>
</reference>
<dbReference type="RefSeq" id="XP_059319443.1">
    <property type="nucleotide sequence ID" value="XM_059463941.1"/>
</dbReference>
<name>A0A1B8GCZ5_9PEZI</name>
<feature type="transmembrane region" description="Helical" evidence="10">
    <location>
        <begin position="89"/>
        <end position="111"/>
    </location>
</feature>
<dbReference type="FunFam" id="1.20.1560.10:FF:000013">
    <property type="entry name" value="ABC transporter C family member 2"/>
    <property type="match status" value="1"/>
</dbReference>
<evidence type="ECO:0000256" key="2">
    <source>
        <dbReference type="ARBA" id="ARBA00022448"/>
    </source>
</evidence>
<feature type="domain" description="ABC transporter" evidence="11">
    <location>
        <begin position="622"/>
        <end position="845"/>
    </location>
</feature>
<feature type="transmembrane region" description="Helical" evidence="10">
    <location>
        <begin position="1046"/>
        <end position="1066"/>
    </location>
</feature>
<dbReference type="GO" id="GO:0016887">
    <property type="term" value="F:ATP hydrolysis activity"/>
    <property type="evidence" value="ECO:0007669"/>
    <property type="project" value="InterPro"/>
</dbReference>
<dbReference type="GO" id="GO:0005737">
    <property type="term" value="C:cytoplasm"/>
    <property type="evidence" value="ECO:0007669"/>
    <property type="project" value="UniProtKB-ARBA"/>
</dbReference>
<dbReference type="Gene3D" id="3.40.50.300">
    <property type="entry name" value="P-loop containing nucleotide triphosphate hydrolases"/>
    <property type="match status" value="2"/>
</dbReference>
<feature type="transmembrane region" description="Helical" evidence="10">
    <location>
        <begin position="944"/>
        <end position="964"/>
    </location>
</feature>
<evidence type="ECO:0000256" key="4">
    <source>
        <dbReference type="ARBA" id="ARBA00022737"/>
    </source>
</evidence>
<keyword evidence="6" id="KW-0067">ATP-binding</keyword>
<dbReference type="Proteomes" id="UP000091956">
    <property type="component" value="Unassembled WGS sequence"/>
</dbReference>
<dbReference type="SMART" id="SM00382">
    <property type="entry name" value="AAA"/>
    <property type="match status" value="2"/>
</dbReference>
<dbReference type="SUPFAM" id="SSF90123">
    <property type="entry name" value="ABC transporter transmembrane region"/>
    <property type="match status" value="2"/>
</dbReference>
<keyword evidence="3 10" id="KW-0812">Transmembrane</keyword>
<dbReference type="GO" id="GO:0005524">
    <property type="term" value="F:ATP binding"/>
    <property type="evidence" value="ECO:0007669"/>
    <property type="project" value="UniProtKB-KW"/>
</dbReference>
<dbReference type="CDD" id="cd03250">
    <property type="entry name" value="ABCC_MRP_domain1"/>
    <property type="match status" value="1"/>
</dbReference>
<feature type="transmembrane region" description="Helical" evidence="10">
    <location>
        <begin position="293"/>
        <end position="313"/>
    </location>
</feature>
<dbReference type="CDD" id="cd18604">
    <property type="entry name" value="ABC_6TM_VMR1_D2_like"/>
    <property type="match status" value="1"/>
</dbReference>
<evidence type="ECO:0000256" key="6">
    <source>
        <dbReference type="ARBA" id="ARBA00022840"/>
    </source>
</evidence>
<dbReference type="InterPro" id="IPR036640">
    <property type="entry name" value="ABC1_TM_sf"/>
</dbReference>
<dbReference type="Gene3D" id="1.20.1560.10">
    <property type="entry name" value="ABC transporter type 1, transmembrane domain"/>
    <property type="match status" value="2"/>
</dbReference>
<keyword evidence="4" id="KW-0677">Repeat</keyword>
<feature type="domain" description="ABC transmembrane type-1" evidence="12">
    <location>
        <begin position="298"/>
        <end position="596"/>
    </location>
</feature>
<feature type="transmembrane region" description="Helical" evidence="10">
    <location>
        <begin position="902"/>
        <end position="924"/>
    </location>
</feature>
<feature type="domain" description="ABC transporter" evidence="11">
    <location>
        <begin position="1242"/>
        <end position="1491"/>
    </location>
</feature>
<dbReference type="InterPro" id="IPR017871">
    <property type="entry name" value="ABC_transporter-like_CS"/>
</dbReference>
<dbReference type="GO" id="GO:0140359">
    <property type="term" value="F:ABC-type transporter activity"/>
    <property type="evidence" value="ECO:0007669"/>
    <property type="project" value="InterPro"/>
</dbReference>
<evidence type="ECO:0000256" key="10">
    <source>
        <dbReference type="SAM" id="Phobius"/>
    </source>
</evidence>
<dbReference type="SUPFAM" id="SSF52540">
    <property type="entry name" value="P-loop containing nucleoside triphosphate hydrolases"/>
    <property type="match status" value="2"/>
</dbReference>
<dbReference type="InterPro" id="IPR003439">
    <property type="entry name" value="ABC_transporter-like_ATP-bd"/>
</dbReference>
<dbReference type="PROSITE" id="PS00211">
    <property type="entry name" value="ABC_TRANSPORTER_1"/>
    <property type="match status" value="1"/>
</dbReference>
<gene>
    <name evidence="13" type="ORF">VE01_08123</name>
</gene>
<dbReference type="FunFam" id="3.40.50.300:FF:001172">
    <property type="entry name" value="Cystic fibrosis transmembrane conductance regulator"/>
    <property type="match status" value="1"/>
</dbReference>
<feature type="transmembrane region" description="Helical" evidence="10">
    <location>
        <begin position="528"/>
        <end position="558"/>
    </location>
</feature>
<evidence type="ECO:0000256" key="1">
    <source>
        <dbReference type="ARBA" id="ARBA00004141"/>
    </source>
</evidence>
<evidence type="ECO:0000259" key="12">
    <source>
        <dbReference type="PROSITE" id="PS50929"/>
    </source>
</evidence>
<evidence type="ECO:0000256" key="9">
    <source>
        <dbReference type="ARBA" id="ARBA00023180"/>
    </source>
</evidence>
<evidence type="ECO:0000259" key="11">
    <source>
        <dbReference type="PROSITE" id="PS50893"/>
    </source>
</evidence>
<evidence type="ECO:0000256" key="3">
    <source>
        <dbReference type="ARBA" id="ARBA00022692"/>
    </source>
</evidence>
<evidence type="ECO:0000256" key="8">
    <source>
        <dbReference type="ARBA" id="ARBA00023136"/>
    </source>
</evidence>
<proteinExistence type="predicted"/>
<evidence type="ECO:0000313" key="13">
    <source>
        <dbReference type="EMBL" id="OBT93725.2"/>
    </source>
</evidence>
<dbReference type="InterPro" id="IPR011527">
    <property type="entry name" value="ABC1_TM_dom"/>
</dbReference>
<evidence type="ECO:0000256" key="5">
    <source>
        <dbReference type="ARBA" id="ARBA00022741"/>
    </source>
</evidence>
<dbReference type="InterPro" id="IPR050173">
    <property type="entry name" value="ABC_transporter_C-like"/>
</dbReference>
<keyword evidence="2" id="KW-0813">Transport</keyword>
<feature type="domain" description="ABC transmembrane type-1" evidence="12">
    <location>
        <begin position="909"/>
        <end position="1187"/>
    </location>
</feature>
<keyword evidence="5" id="KW-0547">Nucleotide-binding</keyword>